<dbReference type="AlphaFoldDB" id="A0A081D9Z9"/>
<evidence type="ECO:0000256" key="3">
    <source>
        <dbReference type="ARBA" id="ARBA00023180"/>
    </source>
</evidence>
<keyword evidence="2 4" id="KW-0732">Signal</keyword>
<feature type="chain" id="PRO_5001756627" evidence="4">
    <location>
        <begin position="20"/>
        <end position="852"/>
    </location>
</feature>
<gene>
    <name evidence="7" type="ORF">JCM19296_1337</name>
</gene>
<dbReference type="Proteomes" id="UP000028980">
    <property type="component" value="Unassembled WGS sequence"/>
</dbReference>
<comment type="subcellular location">
    <subcellularLocation>
        <location evidence="1">Cell envelope</location>
    </subcellularLocation>
</comment>
<protein>
    <submittedName>
        <fullName evidence="7">Uncharacterized protein</fullName>
    </submittedName>
</protein>
<dbReference type="Gene3D" id="3.80.10.10">
    <property type="entry name" value="Ribonuclease Inhibitor"/>
    <property type="match status" value="2"/>
</dbReference>
<evidence type="ECO:0000259" key="6">
    <source>
        <dbReference type="Pfam" id="PF24595"/>
    </source>
</evidence>
<feature type="signal peptide" evidence="4">
    <location>
        <begin position="1"/>
        <end position="19"/>
    </location>
</feature>
<evidence type="ECO:0000259" key="5">
    <source>
        <dbReference type="Pfam" id="PF18962"/>
    </source>
</evidence>
<dbReference type="NCBIfam" id="TIGR01451">
    <property type="entry name" value="B_ant_repeat"/>
    <property type="match status" value="1"/>
</dbReference>
<name>A0A081D9Z9_NONUL</name>
<dbReference type="PANTHER" id="PTHR31018">
    <property type="entry name" value="SPORULATION-SPECIFIC PROTEIN-RELATED"/>
    <property type="match status" value="1"/>
</dbReference>
<dbReference type="InterPro" id="IPR051648">
    <property type="entry name" value="CWI-Assembly_Regulator"/>
</dbReference>
<organism evidence="7 8">
    <name type="scientific">Nonlabens ulvanivorans</name>
    <name type="common">Persicivirga ulvanivorans</name>
    <dbReference type="NCBI Taxonomy" id="906888"/>
    <lineage>
        <taxon>Bacteria</taxon>
        <taxon>Pseudomonadati</taxon>
        <taxon>Bacteroidota</taxon>
        <taxon>Flavobacteriia</taxon>
        <taxon>Flavobacteriales</taxon>
        <taxon>Flavobacteriaceae</taxon>
        <taxon>Nonlabens</taxon>
    </lineage>
</organism>
<feature type="domain" description="DUF7619" evidence="6">
    <location>
        <begin position="635"/>
        <end position="769"/>
    </location>
</feature>
<dbReference type="NCBIfam" id="TIGR04183">
    <property type="entry name" value="Por_Secre_tail"/>
    <property type="match status" value="1"/>
</dbReference>
<keyword evidence="3" id="KW-0325">Glycoprotein</keyword>
<dbReference type="EMBL" id="BBLG01000002">
    <property type="protein sequence ID" value="GAK75745.1"/>
    <property type="molecule type" value="Genomic_DNA"/>
</dbReference>
<evidence type="ECO:0000313" key="8">
    <source>
        <dbReference type="Proteomes" id="UP000028980"/>
    </source>
</evidence>
<dbReference type="InterPro" id="IPR032675">
    <property type="entry name" value="LRR_dom_sf"/>
</dbReference>
<reference evidence="7 8" key="1">
    <citation type="journal article" date="2014" name="Genome Announc.">
        <title>Draft Genome Sequences of Marine Flavobacterium Nonlabens Strains NR17, NR24, NR27, NR32, NR33, and Ara13.</title>
        <authorList>
            <person name="Nakanishi M."/>
            <person name="Meirelles P."/>
            <person name="Suzuki R."/>
            <person name="Takatani N."/>
            <person name="Mino S."/>
            <person name="Suda W."/>
            <person name="Oshima K."/>
            <person name="Hattori M."/>
            <person name="Ohkuma M."/>
            <person name="Hosokawa M."/>
            <person name="Miyashita K."/>
            <person name="Thompson F.L."/>
            <person name="Niwa A."/>
            <person name="Sawabe T."/>
            <person name="Sawabe T."/>
        </authorList>
    </citation>
    <scope>NUCLEOTIDE SEQUENCE [LARGE SCALE GENOMIC DNA]</scope>
    <source>
        <strain evidence="8">JCM19296</strain>
    </source>
</reference>
<dbReference type="InterPro" id="IPR047589">
    <property type="entry name" value="DUF11_rpt"/>
</dbReference>
<dbReference type="Pfam" id="PF18962">
    <property type="entry name" value="Por_Secre_tail"/>
    <property type="match status" value="1"/>
</dbReference>
<dbReference type="GO" id="GO:0030313">
    <property type="term" value="C:cell envelope"/>
    <property type="evidence" value="ECO:0007669"/>
    <property type="project" value="UniProtKB-SubCell"/>
</dbReference>
<proteinExistence type="predicted"/>
<dbReference type="InterPro" id="IPR055353">
    <property type="entry name" value="DUF7619"/>
</dbReference>
<evidence type="ECO:0000256" key="4">
    <source>
        <dbReference type="SAM" id="SignalP"/>
    </source>
</evidence>
<dbReference type="Pfam" id="PF24595">
    <property type="entry name" value="DUF7619"/>
    <property type="match status" value="1"/>
</dbReference>
<dbReference type="SUPFAM" id="SSF52058">
    <property type="entry name" value="L domain-like"/>
    <property type="match status" value="1"/>
</dbReference>
<sequence>MIKKILVILIGCIATVAMAQCPPGNIILETQADVDAFQSNYPNCTQILGDLYIGSYSTSSFSNINNLNALNGITSIAGRLQISQVDQLIDLSDLINLNSLDSLWISQSYLSSLNGLQNLTALENLRLFNNHTSDFSALNHLTSLNQLRIAFDEVLVDLSGFDHFTNINFIDINNNRQLTSINAFQNLTGVPPFTTPSIQIDDNLVLTSLNAFQNVQVLSNLEINGNPMLSSINDFSNLIQVNRIRIYDNGLISMNNAFSSLTTINSLLTIGNNFSMTSFDDFNALTSIQSITFINNNSLQSLTGFNNLINVNSVNVSSNLALTQFNTFQNIRPLQYLNISNHPVLNDINAITNADFALLNSLRIVDNDLISTCNLTSICQYINSNNANAEIRDNAPGCNSPLEVATGCNLNIISGTAYYDLNGNNIFDSSDLPVQNIKITSDNGTDTFTTYTRQNGSYDNFTDDGAINTTIDAVSNFSFAPASHSSNFSGVGNQDVNKNFEGSISNAFNDVSVQIIPTNAARPGFEARYRLILKNEGTQNSSGVVTVNYDATKLTFNSSSVTAINQTAGLITFNYNNLNLFETRIIQIQYEVALPPTLIGGEILDFNAQITPSITDVDATNNNDVLSQTVVNSYDPNDKTVFEGNEILPNQLNEYLHYLIRFQNTGTASAIHVKVTDTLSNNLDWETFEPINMSHDVGEVHIRNKRFIDFDFPNINLPDSTANEALSHGYIYYRIKPKQNIVIGDQMKNTAHIFFDFNEAIVTNTTVTTLVQTLSGNDEEPLGISIYPNPVKETLVLKTDKEIDSISIYNLQGQELIKTNSKNINVNNLNSGIYLIIIHSNSQSQSLKFIKN</sequence>
<dbReference type="InterPro" id="IPR026444">
    <property type="entry name" value="Secre_tail"/>
</dbReference>
<evidence type="ECO:0000256" key="2">
    <source>
        <dbReference type="ARBA" id="ARBA00022729"/>
    </source>
</evidence>
<accession>A0A081D9Z9</accession>
<evidence type="ECO:0000313" key="7">
    <source>
        <dbReference type="EMBL" id="GAK75745.1"/>
    </source>
</evidence>
<comment type="caution">
    <text evidence="7">The sequence shown here is derived from an EMBL/GenBank/DDBJ whole genome shotgun (WGS) entry which is preliminary data.</text>
</comment>
<dbReference type="PANTHER" id="PTHR31018:SF3">
    <property type="entry name" value="RECEPTOR PROTEIN-TYROSINE KINASE"/>
    <property type="match status" value="1"/>
</dbReference>
<evidence type="ECO:0000256" key="1">
    <source>
        <dbReference type="ARBA" id="ARBA00004196"/>
    </source>
</evidence>
<feature type="domain" description="Secretion system C-terminal sorting" evidence="5">
    <location>
        <begin position="786"/>
        <end position="850"/>
    </location>
</feature>